<proteinExistence type="evidence at transcript level"/>
<dbReference type="GO" id="GO:0004081">
    <property type="term" value="F:bis(5'-nucleosyl)-tetraphosphatase (asymmetrical) activity"/>
    <property type="evidence" value="ECO:0007669"/>
    <property type="project" value="TreeGrafter"/>
</dbReference>
<dbReference type="Pfam" id="PF00293">
    <property type="entry name" value="NUDIX"/>
    <property type="match status" value="1"/>
</dbReference>
<keyword evidence="4" id="KW-0378">Hydrolase</keyword>
<dbReference type="GO" id="GO:0000166">
    <property type="term" value="F:nucleotide binding"/>
    <property type="evidence" value="ECO:0007669"/>
    <property type="project" value="UniProtKB-KW"/>
</dbReference>
<dbReference type="InterPro" id="IPR020084">
    <property type="entry name" value="NUDIX_hydrolase_CS"/>
</dbReference>
<dbReference type="CDD" id="cd03428">
    <property type="entry name" value="NUDIX_Ap4A_Nudt2"/>
    <property type="match status" value="1"/>
</dbReference>
<comment type="similarity">
    <text evidence="1">Belongs to the Nudix hydrolase family.</text>
</comment>
<dbReference type="InterPro" id="IPR003565">
    <property type="entry name" value="Tetra_PHTase"/>
</dbReference>
<protein>
    <recommendedName>
        <fullName evidence="2">Bis(5'-nucleosyl)-tetraphosphatase [asymmetrical]</fullName>
    </recommendedName>
    <alternativeName>
        <fullName evidence="5">Diadenosine 5',5'''-P1,P4-tetraphosphate asymmetrical hydrolase</fullName>
    </alternativeName>
</protein>
<dbReference type="PROSITE" id="PS51462">
    <property type="entry name" value="NUDIX"/>
    <property type="match status" value="1"/>
</dbReference>
<dbReference type="PANTHER" id="PTHR21340">
    <property type="entry name" value="DIADENOSINE 5,5-P1,P4-TETRAPHOSPHATE PYROPHOSPHOHYDROLASE MUTT"/>
    <property type="match status" value="1"/>
</dbReference>
<dbReference type="PRINTS" id="PR01405">
    <property type="entry name" value="TETRPHPHTASE"/>
</dbReference>
<keyword evidence="3" id="KW-0547">Nucleotide-binding</keyword>
<evidence type="ECO:0000256" key="2">
    <source>
        <dbReference type="ARBA" id="ARBA00018911"/>
    </source>
</evidence>
<dbReference type="SUPFAM" id="SSF55811">
    <property type="entry name" value="Nudix"/>
    <property type="match status" value="1"/>
</dbReference>
<dbReference type="InterPro" id="IPR015797">
    <property type="entry name" value="NUDIX_hydrolase-like_dom_sf"/>
</dbReference>
<reference evidence="7" key="1">
    <citation type="journal article" date="2018" name="Biosci. Biotechnol. Biochem.">
        <title>Polysaccharide hydrolase of the hadal zone amphipods Hirondellea gigas.</title>
        <authorList>
            <person name="Kobayashi H."/>
            <person name="Nagahama T."/>
            <person name="Arai W."/>
            <person name="Sasagawa Y."/>
            <person name="Umeda M."/>
            <person name="Hayashi T."/>
            <person name="Nikaido I."/>
            <person name="Watanabe H."/>
            <person name="Oguri K."/>
            <person name="Kitazato H."/>
            <person name="Fujioka K."/>
            <person name="Kido Y."/>
            <person name="Takami H."/>
        </authorList>
    </citation>
    <scope>NUCLEOTIDE SEQUENCE</scope>
    <source>
        <tissue evidence="7">Whole body</tissue>
    </source>
</reference>
<evidence type="ECO:0000259" key="6">
    <source>
        <dbReference type="PROSITE" id="PS51462"/>
    </source>
</evidence>
<dbReference type="AlphaFoldDB" id="A0A2P2I427"/>
<dbReference type="PROSITE" id="PS00893">
    <property type="entry name" value="NUDIX_BOX"/>
    <property type="match status" value="1"/>
</dbReference>
<feature type="domain" description="Nudix hydrolase" evidence="6">
    <location>
        <begin position="4"/>
        <end position="142"/>
    </location>
</feature>
<dbReference type="GO" id="GO:0006167">
    <property type="term" value="P:AMP biosynthetic process"/>
    <property type="evidence" value="ECO:0007669"/>
    <property type="project" value="TreeGrafter"/>
</dbReference>
<evidence type="ECO:0000256" key="5">
    <source>
        <dbReference type="ARBA" id="ARBA00032644"/>
    </source>
</evidence>
<dbReference type="PANTHER" id="PTHR21340:SF0">
    <property type="entry name" value="BIS(5'-NUCLEOSYL)-TETRAPHOSPHATASE [ASYMMETRICAL]"/>
    <property type="match status" value="1"/>
</dbReference>
<evidence type="ECO:0000256" key="3">
    <source>
        <dbReference type="ARBA" id="ARBA00022741"/>
    </source>
</evidence>
<sequence length="148" mass="17195">MSIEVVRASGIVIYRRVAQQLEYLLMQTAYGNHHWTPPKGHVDPGEDDWQTALRETQEEAGLVNGEHYVLDDDFKREVKYIVKDKPKVVVYYLAELKQELSSDKEDPVKMSDEHQAYKWLPIDQAIELVVFQTTSNLLQECHDYLSSN</sequence>
<name>A0A2P2I427_9CRUS</name>
<dbReference type="InterPro" id="IPR051325">
    <property type="entry name" value="Nudix_hydrolase_domain"/>
</dbReference>
<dbReference type="Gene3D" id="3.90.79.10">
    <property type="entry name" value="Nucleoside Triphosphate Pyrophosphohydrolase"/>
    <property type="match status" value="1"/>
</dbReference>
<evidence type="ECO:0000256" key="1">
    <source>
        <dbReference type="ARBA" id="ARBA00005582"/>
    </source>
</evidence>
<dbReference type="GO" id="GO:0006754">
    <property type="term" value="P:ATP biosynthetic process"/>
    <property type="evidence" value="ECO:0007669"/>
    <property type="project" value="TreeGrafter"/>
</dbReference>
<organism evidence="7">
    <name type="scientific">Hirondellea gigas</name>
    <dbReference type="NCBI Taxonomy" id="1518452"/>
    <lineage>
        <taxon>Eukaryota</taxon>
        <taxon>Metazoa</taxon>
        <taxon>Ecdysozoa</taxon>
        <taxon>Arthropoda</taxon>
        <taxon>Crustacea</taxon>
        <taxon>Multicrustacea</taxon>
        <taxon>Malacostraca</taxon>
        <taxon>Eumalacostraca</taxon>
        <taxon>Peracarida</taxon>
        <taxon>Amphipoda</taxon>
        <taxon>Amphilochidea</taxon>
        <taxon>Lysianassida</taxon>
        <taxon>Lysianassidira</taxon>
        <taxon>Lysianassoidea</taxon>
        <taxon>Lysianassidae</taxon>
        <taxon>Hirondellea</taxon>
    </lineage>
</organism>
<accession>A0A2P2I427</accession>
<evidence type="ECO:0000313" key="7">
    <source>
        <dbReference type="EMBL" id="LAB68630.1"/>
    </source>
</evidence>
<dbReference type="EMBL" id="IACF01002998">
    <property type="protein sequence ID" value="LAB68630.1"/>
    <property type="molecule type" value="mRNA"/>
</dbReference>
<dbReference type="InterPro" id="IPR000086">
    <property type="entry name" value="NUDIX_hydrolase_dom"/>
</dbReference>
<evidence type="ECO:0000256" key="4">
    <source>
        <dbReference type="ARBA" id="ARBA00022801"/>
    </source>
</evidence>